<dbReference type="Pfam" id="PF20060">
    <property type="entry name" value="DUF6459"/>
    <property type="match status" value="1"/>
</dbReference>
<dbReference type="RefSeq" id="WP_158680909.1">
    <property type="nucleotide sequence ID" value="NZ_BAAAGO010000018.1"/>
</dbReference>
<dbReference type="AlphaFoldDB" id="A0A2N9JFL6"/>
<sequence length="160" mass="17497">MNSAIRPTRAPMVLAPAVRLVEPVLLEPVQAPLLPWPTSVEQVAESVDIAPRVQRIVSQLTNAVIEVLCGRRALEHLEAHLRAPVYDLVGHLRGARLLPALSLASLHLQQPADHVIEAAARLRDDHRSVAAALCFTRSDGRWRMCALELALDPAVVLRSS</sequence>
<dbReference type="InterPro" id="IPR045596">
    <property type="entry name" value="DUF6459"/>
</dbReference>
<organism evidence="1 2">
    <name type="scientific">Micropruina glycogenica</name>
    <dbReference type="NCBI Taxonomy" id="75385"/>
    <lineage>
        <taxon>Bacteria</taxon>
        <taxon>Bacillati</taxon>
        <taxon>Actinomycetota</taxon>
        <taxon>Actinomycetes</taxon>
        <taxon>Propionibacteriales</taxon>
        <taxon>Nocardioidaceae</taxon>
        <taxon>Micropruina</taxon>
    </lineage>
</organism>
<reference evidence="1 2" key="1">
    <citation type="submission" date="2018-02" db="EMBL/GenBank/DDBJ databases">
        <authorList>
            <person name="Cohen D.B."/>
            <person name="Kent A.D."/>
        </authorList>
    </citation>
    <scope>NUCLEOTIDE SEQUENCE [LARGE SCALE GENOMIC DNA]</scope>
    <source>
        <strain evidence="1">1</strain>
    </source>
</reference>
<evidence type="ECO:0000313" key="2">
    <source>
        <dbReference type="Proteomes" id="UP000238164"/>
    </source>
</evidence>
<evidence type="ECO:0000313" key="1">
    <source>
        <dbReference type="EMBL" id="SPD86288.1"/>
    </source>
</evidence>
<proteinExistence type="predicted"/>
<dbReference type="Proteomes" id="UP000238164">
    <property type="component" value="Chromosome 1"/>
</dbReference>
<name>A0A2N9JFL6_9ACTN</name>
<keyword evidence="2" id="KW-1185">Reference proteome</keyword>
<dbReference type="KEGG" id="mgg:MPLG2_1252"/>
<protein>
    <submittedName>
        <fullName evidence="1">Uncharacterized protein</fullName>
    </submittedName>
</protein>
<dbReference type="EMBL" id="LT985188">
    <property type="protein sequence ID" value="SPD86288.1"/>
    <property type="molecule type" value="Genomic_DNA"/>
</dbReference>
<gene>
    <name evidence="1" type="ORF">MPLG2_1252</name>
</gene>
<accession>A0A2N9JFL6</accession>